<dbReference type="AlphaFoldDB" id="A0A072P6G4"/>
<organism evidence="3 4">
    <name type="scientific">Exophiala aquamarina CBS 119918</name>
    <dbReference type="NCBI Taxonomy" id="1182545"/>
    <lineage>
        <taxon>Eukaryota</taxon>
        <taxon>Fungi</taxon>
        <taxon>Dikarya</taxon>
        <taxon>Ascomycota</taxon>
        <taxon>Pezizomycotina</taxon>
        <taxon>Eurotiomycetes</taxon>
        <taxon>Chaetothyriomycetidae</taxon>
        <taxon>Chaetothyriales</taxon>
        <taxon>Herpotrichiellaceae</taxon>
        <taxon>Exophiala</taxon>
    </lineage>
</organism>
<dbReference type="Pfam" id="PF20237">
    <property type="entry name" value="DUF6594"/>
    <property type="match status" value="1"/>
</dbReference>
<dbReference type="STRING" id="1182545.A0A072P6G4"/>
<evidence type="ECO:0000259" key="2">
    <source>
        <dbReference type="Pfam" id="PF20237"/>
    </source>
</evidence>
<evidence type="ECO:0000313" key="4">
    <source>
        <dbReference type="Proteomes" id="UP000027920"/>
    </source>
</evidence>
<dbReference type="PANTHER" id="PTHR34502:SF5">
    <property type="entry name" value="DUF6594 DOMAIN-CONTAINING PROTEIN"/>
    <property type="match status" value="1"/>
</dbReference>
<protein>
    <recommendedName>
        <fullName evidence="2">DUF6594 domain-containing protein</fullName>
    </recommendedName>
</protein>
<evidence type="ECO:0000313" key="3">
    <source>
        <dbReference type="EMBL" id="KEF55704.1"/>
    </source>
</evidence>
<dbReference type="PANTHER" id="PTHR34502">
    <property type="entry name" value="DUF6594 DOMAIN-CONTAINING PROTEIN-RELATED"/>
    <property type="match status" value="1"/>
</dbReference>
<feature type="transmembrane region" description="Helical" evidence="1">
    <location>
        <begin position="250"/>
        <end position="269"/>
    </location>
</feature>
<sequence>MEGYDSLSAYAATYPSLQIHRSFSILNQRTVNLLEAELAEKERQLVIAIENDRQSEDSERRRYSLHFGTLLKANPVGDNNYPKQKALALEVAGLLKQYIPDTDDLLLQNHALNKLRTVRKFDLECVRNVLKRQPDIESGFFLSGAELSTWAEENERDLVSLRNHNDDLDALSTLIDWLVQRFYFGIWKKAPRERFPVPRCWAPLHPADMAWYPDGTLTPIVGIVTIVLASALPSLSAFGLFWVTDPLIRIGMVVLLSFLFSSALALVGVPRRIDAFVASSTYIAVLLVFVGS</sequence>
<accession>A0A072P6G4</accession>
<comment type="caution">
    <text evidence="3">The sequence shown here is derived from an EMBL/GenBank/DDBJ whole genome shotgun (WGS) entry which is preliminary data.</text>
</comment>
<dbReference type="OrthoDB" id="3533814at2759"/>
<feature type="non-terminal residue" evidence="3">
    <location>
        <position position="292"/>
    </location>
</feature>
<dbReference type="RefSeq" id="XP_013258294.1">
    <property type="nucleotide sequence ID" value="XM_013402840.1"/>
</dbReference>
<dbReference type="GeneID" id="25283367"/>
<feature type="transmembrane region" description="Helical" evidence="1">
    <location>
        <begin position="220"/>
        <end position="243"/>
    </location>
</feature>
<feature type="transmembrane region" description="Helical" evidence="1">
    <location>
        <begin position="275"/>
        <end position="291"/>
    </location>
</feature>
<evidence type="ECO:0000256" key="1">
    <source>
        <dbReference type="SAM" id="Phobius"/>
    </source>
</evidence>
<gene>
    <name evidence="3" type="ORF">A1O9_08454</name>
</gene>
<dbReference type="EMBL" id="AMGV01000007">
    <property type="protein sequence ID" value="KEF55704.1"/>
    <property type="molecule type" value="Genomic_DNA"/>
</dbReference>
<dbReference type="VEuPathDB" id="FungiDB:A1O9_08454"/>
<name>A0A072P6G4_9EURO</name>
<dbReference type="HOGENOM" id="CLU_051118_2_0_1"/>
<keyword evidence="4" id="KW-1185">Reference proteome</keyword>
<feature type="domain" description="DUF6594" evidence="2">
    <location>
        <begin position="4"/>
        <end position="286"/>
    </location>
</feature>
<keyword evidence="1" id="KW-0472">Membrane</keyword>
<keyword evidence="1" id="KW-1133">Transmembrane helix</keyword>
<dbReference type="Proteomes" id="UP000027920">
    <property type="component" value="Unassembled WGS sequence"/>
</dbReference>
<keyword evidence="1" id="KW-0812">Transmembrane</keyword>
<dbReference type="InterPro" id="IPR046529">
    <property type="entry name" value="DUF6594"/>
</dbReference>
<proteinExistence type="predicted"/>
<reference evidence="3 4" key="1">
    <citation type="submission" date="2013-03" db="EMBL/GenBank/DDBJ databases">
        <title>The Genome Sequence of Exophiala aquamarina CBS 119918.</title>
        <authorList>
            <consortium name="The Broad Institute Genomics Platform"/>
            <person name="Cuomo C."/>
            <person name="de Hoog S."/>
            <person name="Gorbushina A."/>
            <person name="Walker B."/>
            <person name="Young S.K."/>
            <person name="Zeng Q."/>
            <person name="Gargeya S."/>
            <person name="Fitzgerald M."/>
            <person name="Haas B."/>
            <person name="Abouelleil A."/>
            <person name="Allen A.W."/>
            <person name="Alvarado L."/>
            <person name="Arachchi H.M."/>
            <person name="Berlin A.M."/>
            <person name="Chapman S.B."/>
            <person name="Gainer-Dewar J."/>
            <person name="Goldberg J."/>
            <person name="Griggs A."/>
            <person name="Gujja S."/>
            <person name="Hansen M."/>
            <person name="Howarth C."/>
            <person name="Imamovic A."/>
            <person name="Ireland A."/>
            <person name="Larimer J."/>
            <person name="McCowan C."/>
            <person name="Murphy C."/>
            <person name="Pearson M."/>
            <person name="Poon T.W."/>
            <person name="Priest M."/>
            <person name="Roberts A."/>
            <person name="Saif S."/>
            <person name="Shea T."/>
            <person name="Sisk P."/>
            <person name="Sykes S."/>
            <person name="Wortman J."/>
            <person name="Nusbaum C."/>
            <person name="Birren B."/>
        </authorList>
    </citation>
    <scope>NUCLEOTIDE SEQUENCE [LARGE SCALE GENOMIC DNA]</scope>
    <source>
        <strain evidence="3 4">CBS 119918</strain>
    </source>
</reference>